<dbReference type="SUPFAM" id="SSF46785">
    <property type="entry name" value="Winged helix' DNA-binding domain"/>
    <property type="match status" value="1"/>
</dbReference>
<dbReference type="Proteomes" id="UP000541352">
    <property type="component" value="Unassembled WGS sequence"/>
</dbReference>
<evidence type="ECO:0000256" key="1">
    <source>
        <dbReference type="ARBA" id="ARBA00006479"/>
    </source>
</evidence>
<proteinExistence type="inferred from homology"/>
<dbReference type="AlphaFoldDB" id="A0A7W5ZQ89"/>
<accession>A0A7W5ZQ89</accession>
<protein>
    <submittedName>
        <fullName evidence="2">Putative NBD/HSP70 family sugar kinase</fullName>
    </submittedName>
</protein>
<dbReference type="PROSITE" id="PS01125">
    <property type="entry name" value="ROK"/>
    <property type="match status" value="1"/>
</dbReference>
<dbReference type="InterPro" id="IPR000600">
    <property type="entry name" value="ROK"/>
</dbReference>
<dbReference type="RefSeq" id="WP_183976190.1">
    <property type="nucleotide sequence ID" value="NZ_JACIBY010000007.1"/>
</dbReference>
<name>A0A7W5ZQ89_9BACT</name>
<keyword evidence="3" id="KW-1185">Reference proteome</keyword>
<sequence length="409" mass="45193">MFEPTTSSELDTLPKTSVVDYKKNLHRRRILIELYRSGTSSIAELARVIHSSVPSVTSIVEEMVEEKWIVPVGTGVTKQGRKPVLFSLSTERYYVLVLDVNTHDTKVLVMNLKNEVVFRRDLDMKLEDSSKFLGALIEATEDVINESNIRHDDFMAMGISVAGLVDARKGFNFTYRSLNQGEQSFGTLLERHFKFPVYVINDTKATTLGEHRFGLAQGKDHVLAIYIDWGVGLGVILNGEVFQGASGFAGELGHIQVVPNGELCHCGKVGCLDTITSAASLLRRIKKGLNDGRISRLSGMDIEKIDAEIIIDAAWQGDSFAIDILHEIGMELGKGLSIAIHLFNPEIIIVDGIVAKAGAFITNPIEQAINKYCLTDFRSNLNVVISQLGQEAKWLGTQAYVVEKVIENN</sequence>
<comment type="similarity">
    <text evidence="1">Belongs to the ROK (NagC/XylR) family.</text>
</comment>
<evidence type="ECO:0000313" key="2">
    <source>
        <dbReference type="EMBL" id="MBB3839704.1"/>
    </source>
</evidence>
<dbReference type="Gene3D" id="3.30.420.40">
    <property type="match status" value="2"/>
</dbReference>
<comment type="caution">
    <text evidence="2">The sequence shown here is derived from an EMBL/GenBank/DDBJ whole genome shotgun (WGS) entry which is preliminary data.</text>
</comment>
<dbReference type="InterPro" id="IPR043129">
    <property type="entry name" value="ATPase_NBD"/>
</dbReference>
<evidence type="ECO:0000313" key="3">
    <source>
        <dbReference type="Proteomes" id="UP000541352"/>
    </source>
</evidence>
<dbReference type="PANTHER" id="PTHR18964">
    <property type="entry name" value="ROK (REPRESSOR, ORF, KINASE) FAMILY"/>
    <property type="match status" value="1"/>
</dbReference>
<dbReference type="SUPFAM" id="SSF53067">
    <property type="entry name" value="Actin-like ATPase domain"/>
    <property type="match status" value="1"/>
</dbReference>
<keyword evidence="2" id="KW-0808">Transferase</keyword>
<dbReference type="InterPro" id="IPR036388">
    <property type="entry name" value="WH-like_DNA-bd_sf"/>
</dbReference>
<dbReference type="InterPro" id="IPR036390">
    <property type="entry name" value="WH_DNA-bd_sf"/>
</dbReference>
<keyword evidence="2" id="KW-0418">Kinase</keyword>
<dbReference type="Pfam" id="PF00480">
    <property type="entry name" value="ROK"/>
    <property type="match status" value="1"/>
</dbReference>
<dbReference type="GO" id="GO:0016301">
    <property type="term" value="F:kinase activity"/>
    <property type="evidence" value="ECO:0007669"/>
    <property type="project" value="UniProtKB-KW"/>
</dbReference>
<dbReference type="Gene3D" id="1.10.10.10">
    <property type="entry name" value="Winged helix-like DNA-binding domain superfamily/Winged helix DNA-binding domain"/>
    <property type="match status" value="1"/>
</dbReference>
<reference evidence="2 3" key="1">
    <citation type="submission" date="2020-08" db="EMBL/GenBank/DDBJ databases">
        <title>Genomic Encyclopedia of Type Strains, Phase IV (KMG-IV): sequencing the most valuable type-strain genomes for metagenomic binning, comparative biology and taxonomic classification.</title>
        <authorList>
            <person name="Goeker M."/>
        </authorList>
    </citation>
    <scope>NUCLEOTIDE SEQUENCE [LARGE SCALE GENOMIC DNA]</scope>
    <source>
        <strain evidence="2 3">DSM 17976</strain>
    </source>
</reference>
<dbReference type="PANTHER" id="PTHR18964:SF149">
    <property type="entry name" value="BIFUNCTIONAL UDP-N-ACETYLGLUCOSAMINE 2-EPIMERASE_N-ACETYLMANNOSAMINE KINASE"/>
    <property type="match status" value="1"/>
</dbReference>
<organism evidence="2 3">
    <name type="scientific">Runella defluvii</name>
    <dbReference type="NCBI Taxonomy" id="370973"/>
    <lineage>
        <taxon>Bacteria</taxon>
        <taxon>Pseudomonadati</taxon>
        <taxon>Bacteroidota</taxon>
        <taxon>Cytophagia</taxon>
        <taxon>Cytophagales</taxon>
        <taxon>Spirosomataceae</taxon>
        <taxon>Runella</taxon>
    </lineage>
</organism>
<dbReference type="InterPro" id="IPR049874">
    <property type="entry name" value="ROK_cs"/>
</dbReference>
<dbReference type="EMBL" id="JACIBY010000007">
    <property type="protein sequence ID" value="MBB3839704.1"/>
    <property type="molecule type" value="Genomic_DNA"/>
</dbReference>
<dbReference type="Pfam" id="PF13412">
    <property type="entry name" value="HTH_24"/>
    <property type="match status" value="1"/>
</dbReference>
<gene>
    <name evidence="2" type="ORF">FHS57_003713</name>
</gene>